<evidence type="ECO:0000313" key="6">
    <source>
        <dbReference type="Proteomes" id="UP000262969"/>
    </source>
</evidence>
<evidence type="ECO:0000256" key="1">
    <source>
        <dbReference type="ARBA" id="ARBA00023015"/>
    </source>
</evidence>
<dbReference type="GO" id="GO:0003700">
    <property type="term" value="F:DNA-binding transcription factor activity"/>
    <property type="evidence" value="ECO:0007669"/>
    <property type="project" value="InterPro"/>
</dbReference>
<dbReference type="SUPFAM" id="SSF46689">
    <property type="entry name" value="Homeodomain-like"/>
    <property type="match status" value="1"/>
</dbReference>
<dbReference type="Proteomes" id="UP000262969">
    <property type="component" value="Unassembled WGS sequence"/>
</dbReference>
<feature type="domain" description="HTH araC/xylS-type" evidence="4">
    <location>
        <begin position="24"/>
        <end position="121"/>
    </location>
</feature>
<reference evidence="5 6" key="1">
    <citation type="journal article" date="2018" name="Nat. Biotechnol.">
        <title>A standardized bacterial taxonomy based on genome phylogeny substantially revises the tree of life.</title>
        <authorList>
            <person name="Parks D.H."/>
            <person name="Chuvochina M."/>
            <person name="Waite D.W."/>
            <person name="Rinke C."/>
            <person name="Skarshewski A."/>
            <person name="Chaumeil P.A."/>
            <person name="Hugenholtz P."/>
        </authorList>
    </citation>
    <scope>NUCLEOTIDE SEQUENCE [LARGE SCALE GENOMIC DNA]</scope>
    <source>
        <strain evidence="5">UBA11728</strain>
    </source>
</reference>
<dbReference type="InterPro" id="IPR009057">
    <property type="entry name" value="Homeodomain-like_sf"/>
</dbReference>
<dbReference type="Pfam" id="PF12833">
    <property type="entry name" value="HTH_18"/>
    <property type="match status" value="1"/>
</dbReference>
<dbReference type="GO" id="GO:0043565">
    <property type="term" value="F:sequence-specific DNA binding"/>
    <property type="evidence" value="ECO:0007669"/>
    <property type="project" value="InterPro"/>
</dbReference>
<dbReference type="PROSITE" id="PS01124">
    <property type="entry name" value="HTH_ARAC_FAMILY_2"/>
    <property type="match status" value="1"/>
</dbReference>
<comment type="caution">
    <text evidence="5">The sequence shown here is derived from an EMBL/GenBank/DDBJ whole genome shotgun (WGS) entry which is preliminary data.</text>
</comment>
<dbReference type="AlphaFoldDB" id="A0A3D2XA97"/>
<evidence type="ECO:0000313" key="5">
    <source>
        <dbReference type="EMBL" id="HCL03523.1"/>
    </source>
</evidence>
<keyword evidence="3" id="KW-0804">Transcription</keyword>
<gene>
    <name evidence="5" type="ORF">DHW61_14130</name>
</gene>
<dbReference type="PANTHER" id="PTHR43280:SF2">
    <property type="entry name" value="HTH-TYPE TRANSCRIPTIONAL REGULATOR EXSA"/>
    <property type="match status" value="1"/>
</dbReference>
<dbReference type="InterPro" id="IPR018060">
    <property type="entry name" value="HTH_AraC"/>
</dbReference>
<evidence type="ECO:0000256" key="2">
    <source>
        <dbReference type="ARBA" id="ARBA00023125"/>
    </source>
</evidence>
<evidence type="ECO:0000256" key="3">
    <source>
        <dbReference type="ARBA" id="ARBA00023163"/>
    </source>
</evidence>
<feature type="non-terminal residue" evidence="5">
    <location>
        <position position="1"/>
    </location>
</feature>
<accession>A0A3D2XA97</accession>
<keyword evidence="1" id="KW-0805">Transcription regulation</keyword>
<sequence>LYLVKYSDSLKAGSSNSYEDVIAKAAVNCIDLNYKTASLTELAEKLCLSLSSLSRLVANKTGKSFRELLQEKRFEIAMSLLAETNLSITDIVVAVGYENNSFFHRKFRERYHMSPKEYREKNRRT</sequence>
<dbReference type="InterPro" id="IPR020449">
    <property type="entry name" value="Tscrpt_reg_AraC-type_HTH"/>
</dbReference>
<evidence type="ECO:0000259" key="4">
    <source>
        <dbReference type="PROSITE" id="PS01124"/>
    </source>
</evidence>
<proteinExistence type="predicted"/>
<dbReference type="PRINTS" id="PR00032">
    <property type="entry name" value="HTHARAC"/>
</dbReference>
<dbReference type="Gene3D" id="1.10.10.60">
    <property type="entry name" value="Homeodomain-like"/>
    <property type="match status" value="2"/>
</dbReference>
<dbReference type="PANTHER" id="PTHR43280">
    <property type="entry name" value="ARAC-FAMILY TRANSCRIPTIONAL REGULATOR"/>
    <property type="match status" value="1"/>
</dbReference>
<protein>
    <submittedName>
        <fullName evidence="5">AraC family transcriptional regulator</fullName>
    </submittedName>
</protein>
<dbReference type="EMBL" id="DPVV01000470">
    <property type="protein sequence ID" value="HCL03523.1"/>
    <property type="molecule type" value="Genomic_DNA"/>
</dbReference>
<keyword evidence="2" id="KW-0238">DNA-binding</keyword>
<organism evidence="5 6">
    <name type="scientific">Lachnoclostridium phytofermentans</name>
    <dbReference type="NCBI Taxonomy" id="66219"/>
    <lineage>
        <taxon>Bacteria</taxon>
        <taxon>Bacillati</taxon>
        <taxon>Bacillota</taxon>
        <taxon>Clostridia</taxon>
        <taxon>Lachnospirales</taxon>
        <taxon>Lachnospiraceae</taxon>
    </lineage>
</organism>
<dbReference type="SMART" id="SM00342">
    <property type="entry name" value="HTH_ARAC"/>
    <property type="match status" value="1"/>
</dbReference>
<name>A0A3D2XA97_9FIRM</name>